<proteinExistence type="predicted"/>
<name>A0A4Q4MQL0_9PLEO</name>
<accession>A0A4Q4MQL0</accession>
<dbReference type="EMBL" id="PDXA01000009">
    <property type="protein sequence ID" value="RYN55239.1"/>
    <property type="molecule type" value="Genomic_DNA"/>
</dbReference>
<evidence type="ECO:0000313" key="1">
    <source>
        <dbReference type="EMBL" id="RYN55239.1"/>
    </source>
</evidence>
<dbReference type="Proteomes" id="UP000292402">
    <property type="component" value="Unassembled WGS sequence"/>
</dbReference>
<comment type="caution">
    <text evidence="1">The sequence shown here is derived from an EMBL/GenBank/DDBJ whole genome shotgun (WGS) entry which is preliminary data.</text>
</comment>
<gene>
    <name evidence="1" type="ORF">AA0114_g3527</name>
</gene>
<evidence type="ECO:0000313" key="2">
    <source>
        <dbReference type="Proteomes" id="UP000292402"/>
    </source>
</evidence>
<protein>
    <submittedName>
        <fullName evidence="1">Uncharacterized protein</fullName>
    </submittedName>
</protein>
<dbReference type="AlphaFoldDB" id="A0A4Q4MQL0"/>
<organism evidence="1 2">
    <name type="scientific">Alternaria tenuissima</name>
    <dbReference type="NCBI Taxonomy" id="119927"/>
    <lineage>
        <taxon>Eukaryota</taxon>
        <taxon>Fungi</taxon>
        <taxon>Dikarya</taxon>
        <taxon>Ascomycota</taxon>
        <taxon>Pezizomycotina</taxon>
        <taxon>Dothideomycetes</taxon>
        <taxon>Pleosporomycetidae</taxon>
        <taxon>Pleosporales</taxon>
        <taxon>Pleosporineae</taxon>
        <taxon>Pleosporaceae</taxon>
        <taxon>Alternaria</taxon>
        <taxon>Alternaria sect. Alternaria</taxon>
        <taxon>Alternaria alternata complex</taxon>
    </lineage>
</organism>
<reference evidence="2" key="1">
    <citation type="journal article" date="2019" name="bioRxiv">
        <title>Genomics, evolutionary history and diagnostics of the Alternaria alternata species group including apple and Asian pear pathotypes.</title>
        <authorList>
            <person name="Armitage A.D."/>
            <person name="Cockerton H.M."/>
            <person name="Sreenivasaprasad S."/>
            <person name="Woodhall J.W."/>
            <person name="Lane C.R."/>
            <person name="Harrison R.J."/>
            <person name="Clarkson J.P."/>
        </authorList>
    </citation>
    <scope>NUCLEOTIDE SEQUENCE [LARGE SCALE GENOMIC DNA]</scope>
    <source>
        <strain evidence="2">FERA 1082</strain>
    </source>
</reference>
<sequence length="80" mass="9074">MSHLVISKINMFRLVIVIMTNNKDIQDFPQELIQTGLQTKVEAMLFHNNSRLPTSRGDINLVSDVSCIPELYMLRGAVLT</sequence>